<feature type="transmembrane region" description="Helical" evidence="7">
    <location>
        <begin position="20"/>
        <end position="41"/>
    </location>
</feature>
<evidence type="ECO:0000256" key="2">
    <source>
        <dbReference type="ARBA" id="ARBA00022475"/>
    </source>
</evidence>
<evidence type="ECO:0000256" key="1">
    <source>
        <dbReference type="ARBA" id="ARBA00004651"/>
    </source>
</evidence>
<proteinExistence type="inferred from homology"/>
<comment type="similarity">
    <text evidence="6">Belongs to the ABC-4 integral membrane protein family.</text>
</comment>
<dbReference type="InterPro" id="IPR003838">
    <property type="entry name" value="ABC3_permease_C"/>
</dbReference>
<dbReference type="PANTHER" id="PTHR30572">
    <property type="entry name" value="MEMBRANE COMPONENT OF TRANSPORTER-RELATED"/>
    <property type="match status" value="1"/>
</dbReference>
<evidence type="ECO:0000259" key="8">
    <source>
        <dbReference type="Pfam" id="PF02687"/>
    </source>
</evidence>
<dbReference type="GO" id="GO:0005886">
    <property type="term" value="C:plasma membrane"/>
    <property type="evidence" value="ECO:0007669"/>
    <property type="project" value="UniProtKB-SubCell"/>
</dbReference>
<dbReference type="EMBL" id="CP000805">
    <property type="protein sequence ID" value="ACD71379.1"/>
    <property type="molecule type" value="Genomic_DNA"/>
</dbReference>
<evidence type="ECO:0000256" key="3">
    <source>
        <dbReference type="ARBA" id="ARBA00022692"/>
    </source>
</evidence>
<dbReference type="KEGG" id="tpp:TPASS_0963"/>
<keyword evidence="4 7" id="KW-1133">Transmembrane helix</keyword>
<feature type="transmembrane region" description="Helical" evidence="7">
    <location>
        <begin position="336"/>
        <end position="359"/>
    </location>
</feature>
<feature type="domain" description="MacB-like periplasmic core" evidence="9">
    <location>
        <begin position="20"/>
        <end position="247"/>
    </location>
</feature>
<dbReference type="Pfam" id="PF12704">
    <property type="entry name" value="MacB_PCD"/>
    <property type="match status" value="1"/>
</dbReference>
<dbReference type="InterPro" id="IPR050250">
    <property type="entry name" value="Macrolide_Exporter_MacB"/>
</dbReference>
<reference evidence="10 11" key="1">
    <citation type="journal article" date="2008" name="BMC Microbiol.">
        <title>Complete genome sequence of Treponema pallidum ssp. pallidum strain SS14 determined with oligonucleotide arrays.</title>
        <authorList>
            <person name="Matejkova P."/>
            <person name="Strouhal M."/>
            <person name="Smajs D."/>
            <person name="Norris S.J."/>
            <person name="Palzkill T."/>
            <person name="Petrosino J.F."/>
            <person name="Sodergren E."/>
            <person name="Norton J.E."/>
            <person name="Singh J."/>
            <person name="Richmond T.A."/>
            <person name="Molla M.N."/>
            <person name="Albert T.J."/>
            <person name="Weinstock G.M."/>
        </authorList>
    </citation>
    <scope>NUCLEOTIDE SEQUENCE [LARGE SCALE GENOMIC DNA]</scope>
    <source>
        <strain evidence="10 11">SS14</strain>
    </source>
</reference>
<comment type="subcellular location">
    <subcellularLocation>
        <location evidence="1">Cell membrane</location>
        <topology evidence="1">Multi-pass membrane protein</topology>
    </subcellularLocation>
</comment>
<evidence type="ECO:0000256" key="7">
    <source>
        <dbReference type="SAM" id="Phobius"/>
    </source>
</evidence>
<evidence type="ECO:0000313" key="10">
    <source>
        <dbReference type="EMBL" id="ACD71379.1"/>
    </source>
</evidence>
<evidence type="ECO:0000259" key="9">
    <source>
        <dbReference type="Pfam" id="PF12704"/>
    </source>
</evidence>
<evidence type="ECO:0000313" key="11">
    <source>
        <dbReference type="Proteomes" id="UP000001202"/>
    </source>
</evidence>
<name>A0A0H3BKF1_TREPS</name>
<keyword evidence="3 7" id="KW-0812">Transmembrane</keyword>
<dbReference type="GeneID" id="93876710"/>
<evidence type="ECO:0000256" key="4">
    <source>
        <dbReference type="ARBA" id="ARBA00022989"/>
    </source>
</evidence>
<sequence>MVGEDFLYALHTFNARRGRTVLSLLGIVVGITSVVVVATLGSSLGASVEKLFEEDNNNIISVAPVAAHDDGVPRGQLVLTEHVRHHLKERVAGVQGFFYLNYLQASASRRSLHAGAVSVLGVEHGWLAASGLTVSYGSDVSVIGYAVGTHSVILGKQTAEGLFPEGNAVGKTITLYVPIGRNKVLPMVVRVAAVLKEKDDFSFSSAAQVLIPRSVLTREFSRRIADAMDLKVYDSGSIAHVEDKVKSVLTNLTGNEKAFEVSSLHLIVEQMRSFLRAMNMVLTGIAAISLIVGGIGIMNIMLVTVAERRQEIGLRKALGASRMHVLHQFLVESATLTFVGGLCGVVLGLLLSVIVIAGLNAFDFQMTFSPSVVGMFIAFAGSVVIGVCFGSYPAFQAAGLDPIQSLEDR</sequence>
<feature type="domain" description="ABC3 transporter permease C-terminal" evidence="8">
    <location>
        <begin position="285"/>
        <end position="401"/>
    </location>
</feature>
<dbReference type="AlphaFoldDB" id="A0A0H3BKF1"/>
<dbReference type="Pfam" id="PF02687">
    <property type="entry name" value="FtsX"/>
    <property type="match status" value="1"/>
</dbReference>
<feature type="transmembrane region" description="Helical" evidence="7">
    <location>
        <begin position="371"/>
        <end position="392"/>
    </location>
</feature>
<dbReference type="PATRIC" id="fig|455434.6.peg.950"/>
<dbReference type="Proteomes" id="UP000001202">
    <property type="component" value="Chromosome"/>
</dbReference>
<feature type="transmembrane region" description="Helical" evidence="7">
    <location>
        <begin position="280"/>
        <end position="306"/>
    </location>
</feature>
<organism evidence="10 11">
    <name type="scientific">Treponema pallidum subsp. pallidum (strain SS14)</name>
    <dbReference type="NCBI Taxonomy" id="455434"/>
    <lineage>
        <taxon>Bacteria</taxon>
        <taxon>Pseudomonadati</taxon>
        <taxon>Spirochaetota</taxon>
        <taxon>Spirochaetia</taxon>
        <taxon>Spirochaetales</taxon>
        <taxon>Treponemataceae</taxon>
        <taxon>Treponema</taxon>
    </lineage>
</organism>
<dbReference type="GO" id="GO:0022857">
    <property type="term" value="F:transmembrane transporter activity"/>
    <property type="evidence" value="ECO:0007669"/>
    <property type="project" value="TreeGrafter"/>
</dbReference>
<dbReference type="InterPro" id="IPR025857">
    <property type="entry name" value="MacB_PCD"/>
</dbReference>
<evidence type="ECO:0000256" key="6">
    <source>
        <dbReference type="ARBA" id="ARBA00038076"/>
    </source>
</evidence>
<evidence type="ECO:0000256" key="5">
    <source>
        <dbReference type="ARBA" id="ARBA00023136"/>
    </source>
</evidence>
<accession>A0A0H3BKF1</accession>
<gene>
    <name evidence="10" type="ordered locus">TPASS_0963</name>
</gene>
<dbReference type="SMR" id="A0A0H3BKF1"/>
<protein>
    <submittedName>
        <fullName evidence="10">Hypothetical integral membrane protein</fullName>
    </submittedName>
</protein>
<keyword evidence="2" id="KW-1003">Cell membrane</keyword>
<dbReference type="PANTHER" id="PTHR30572:SF4">
    <property type="entry name" value="ABC TRANSPORTER PERMEASE YTRF"/>
    <property type="match status" value="1"/>
</dbReference>
<keyword evidence="5 7" id="KW-0472">Membrane</keyword>
<dbReference type="RefSeq" id="WP_010882407.1">
    <property type="nucleotide sequence ID" value="NC_010741.1"/>
</dbReference>